<dbReference type="InterPro" id="IPR005133">
    <property type="entry name" value="PhaG_MnhG_YufB"/>
</dbReference>
<accession>A0A7C5TF39</accession>
<gene>
    <name evidence="3" type="ORF">ENL47_04790</name>
    <name evidence="2" type="ORF">ENM84_00685</name>
</gene>
<keyword evidence="1" id="KW-0812">Transmembrane</keyword>
<dbReference type="AlphaFoldDB" id="A0A7C5TF39"/>
<evidence type="ECO:0000313" key="3">
    <source>
        <dbReference type="EMBL" id="HHR96127.1"/>
    </source>
</evidence>
<comment type="caution">
    <text evidence="2">The sequence shown here is derived from an EMBL/GenBank/DDBJ whole genome shotgun (WGS) entry which is preliminary data.</text>
</comment>
<dbReference type="NCBIfam" id="TIGR01300">
    <property type="entry name" value="CPA3_mnhG_phaG"/>
    <property type="match status" value="1"/>
</dbReference>
<organism evidence="2">
    <name type="scientific">Ignisphaera aggregans</name>
    <dbReference type="NCBI Taxonomy" id="334771"/>
    <lineage>
        <taxon>Archaea</taxon>
        <taxon>Thermoproteota</taxon>
        <taxon>Thermoprotei</taxon>
        <taxon>Desulfurococcales</taxon>
        <taxon>Desulfurococcaceae</taxon>
        <taxon>Ignisphaera</taxon>
    </lineage>
</organism>
<dbReference type="GO" id="GO:0015385">
    <property type="term" value="F:sodium:proton antiporter activity"/>
    <property type="evidence" value="ECO:0007669"/>
    <property type="project" value="TreeGrafter"/>
</dbReference>
<dbReference type="EMBL" id="DRZI01000023">
    <property type="protein sequence ID" value="HHP81158.1"/>
    <property type="molecule type" value="Genomic_DNA"/>
</dbReference>
<dbReference type="EMBL" id="DRUB01000089">
    <property type="protein sequence ID" value="HHR96127.1"/>
    <property type="molecule type" value="Genomic_DNA"/>
</dbReference>
<protein>
    <submittedName>
        <fullName evidence="2">Cation:proton antiporter</fullName>
    </submittedName>
</protein>
<feature type="transmembrane region" description="Helical" evidence="1">
    <location>
        <begin position="75"/>
        <end position="100"/>
    </location>
</feature>
<feature type="transmembrane region" description="Helical" evidence="1">
    <location>
        <begin position="6"/>
        <end position="33"/>
    </location>
</feature>
<evidence type="ECO:0000256" key="1">
    <source>
        <dbReference type="SAM" id="Phobius"/>
    </source>
</evidence>
<keyword evidence="1" id="KW-1133">Transmembrane helix</keyword>
<dbReference type="PANTHER" id="PTHR34703">
    <property type="entry name" value="ANTIPORTER SUBUNIT MNHG2-RELATED"/>
    <property type="match status" value="1"/>
</dbReference>
<evidence type="ECO:0000313" key="2">
    <source>
        <dbReference type="EMBL" id="HHP81158.1"/>
    </source>
</evidence>
<reference evidence="2" key="1">
    <citation type="journal article" date="2020" name="mSystems">
        <title>Genome- and Community-Level Interaction Insights into Carbon Utilization and Element Cycling Functions of Hydrothermarchaeota in Hydrothermal Sediment.</title>
        <authorList>
            <person name="Zhou Z."/>
            <person name="Liu Y."/>
            <person name="Xu W."/>
            <person name="Pan J."/>
            <person name="Luo Z.H."/>
            <person name="Li M."/>
        </authorList>
    </citation>
    <scope>NUCLEOTIDE SEQUENCE [LARGE SCALE GENOMIC DNA]</scope>
    <source>
        <strain evidence="3">SpSt-1</strain>
        <strain evidence="2">SpSt-1121</strain>
    </source>
</reference>
<keyword evidence="1" id="KW-0472">Membrane</keyword>
<sequence length="128" mass="13583">MDVELLNWVLVIAGQILVAIGLFCDFVAAILMIRFPNFYVRLHALTIGSVGGAIIPAIGAALIAAGSPFLGNFRWFLAGGALVAALFIFILGGSGAHAIARAAYRSRAVKFKPCYINQLAEDKGEDEC</sequence>
<proteinExistence type="predicted"/>
<name>A0A7C5TF39_9CREN</name>
<dbReference type="Pfam" id="PF03334">
    <property type="entry name" value="PhaG_MnhG_YufB"/>
    <property type="match status" value="1"/>
</dbReference>
<feature type="transmembrane region" description="Helical" evidence="1">
    <location>
        <begin position="45"/>
        <end position="69"/>
    </location>
</feature>
<dbReference type="PANTHER" id="PTHR34703:SF1">
    <property type="entry name" value="ANTIPORTER SUBUNIT MNHG2-RELATED"/>
    <property type="match status" value="1"/>
</dbReference>